<dbReference type="EMBL" id="LROM01000131">
    <property type="protein sequence ID" value="OEZ94556.1"/>
    <property type="molecule type" value="Genomic_DNA"/>
</dbReference>
<evidence type="ECO:0000313" key="1">
    <source>
        <dbReference type="EMBL" id="OEZ94556.1"/>
    </source>
</evidence>
<gene>
    <name evidence="1" type="ORF">DUPY_45090</name>
</gene>
<proteinExistence type="predicted"/>
<reference evidence="2" key="1">
    <citation type="journal article" date="2016" name="Front. Microbiol.">
        <title>Molecular Keys to the Janthinobacterium and Duganella spp. Interaction with the Plant Pathogen Fusarium graminearum.</title>
        <authorList>
            <person name="Haack F.S."/>
            <person name="Poehlein A."/>
            <person name="Kroger C."/>
            <person name="Voigt C.A."/>
            <person name="Piepenbring M."/>
            <person name="Bode H.B."/>
            <person name="Daniel R."/>
            <person name="Schafer W."/>
            <person name="Streit W.R."/>
        </authorList>
    </citation>
    <scope>NUCLEOTIDE SEQUENCE [LARGE SCALE GENOMIC DNA]</scope>
    <source>
        <strain evidence="2">T54</strain>
    </source>
</reference>
<comment type="caution">
    <text evidence="1">The sequence shown here is derived from an EMBL/GenBank/DDBJ whole genome shotgun (WGS) entry which is preliminary data.</text>
</comment>
<keyword evidence="2" id="KW-1185">Reference proteome</keyword>
<dbReference type="Proteomes" id="UP000175989">
    <property type="component" value="Unassembled WGS sequence"/>
</dbReference>
<organism evidence="1 2">
    <name type="scientific">Duganella phyllosphaerae</name>
    <dbReference type="NCBI Taxonomy" id="762836"/>
    <lineage>
        <taxon>Bacteria</taxon>
        <taxon>Pseudomonadati</taxon>
        <taxon>Pseudomonadota</taxon>
        <taxon>Betaproteobacteria</taxon>
        <taxon>Burkholderiales</taxon>
        <taxon>Oxalobacteraceae</taxon>
        <taxon>Telluria group</taxon>
        <taxon>Duganella</taxon>
    </lineage>
</organism>
<accession>A0A1E7WC42</accession>
<sequence length="116" mass="13527">MVKGATGKVIAKLKFAFWCHAFTSRYQVRVWDANIRHAFPNLPAAYSAALNRQAIYLDLDSLRKFRNRIAHHEPILAEPLPQRQQSIRTLIRWRCIEVSEWHATWEAVSQNMATKP</sequence>
<evidence type="ECO:0000313" key="2">
    <source>
        <dbReference type="Proteomes" id="UP000175989"/>
    </source>
</evidence>
<protein>
    <submittedName>
        <fullName evidence="1">Abi-like protein</fullName>
    </submittedName>
</protein>
<name>A0A1E7WC42_9BURK</name>
<dbReference type="PATRIC" id="fig|762836.4.peg.4638"/>
<dbReference type="AlphaFoldDB" id="A0A1E7WC42"/>